<reference evidence="1 2" key="1">
    <citation type="submission" date="2021-05" db="EMBL/GenBank/DDBJ databases">
        <title>Draft Genome Sequences of Clinical Respiratory Isolates of Mycobacterium goodii Recovered in Ireland.</title>
        <authorList>
            <person name="Flanagan P.R."/>
            <person name="Mok S."/>
            <person name="Roycroft E."/>
            <person name="Rogers T.R."/>
            <person name="Fitzgibbon M."/>
        </authorList>
    </citation>
    <scope>NUCLEOTIDE SEQUENCE [LARGE SCALE GENOMIC DNA]</scope>
    <source>
        <strain evidence="1 2">14IE55</strain>
    </source>
</reference>
<protein>
    <submittedName>
        <fullName evidence="1">Uncharacterized protein</fullName>
    </submittedName>
</protein>
<accession>A0ABS6HIC6</accession>
<evidence type="ECO:0000313" key="2">
    <source>
        <dbReference type="Proteomes" id="UP000696413"/>
    </source>
</evidence>
<sequence length="58" mass="6174">MSAQTAWAATVATDPDRFLVGTIDRHNPASRLTAVRAGRPRVLDDVFVALGTAPARGR</sequence>
<name>A0ABS6HIC6_MYCGD</name>
<proteinExistence type="predicted"/>
<dbReference type="RefSeq" id="WP_168188989.1">
    <property type="nucleotide sequence ID" value="NZ_CP092364.2"/>
</dbReference>
<organism evidence="1 2">
    <name type="scientific">Mycolicibacterium goodii</name>
    <name type="common">Mycobacterium goodii</name>
    <dbReference type="NCBI Taxonomy" id="134601"/>
    <lineage>
        <taxon>Bacteria</taxon>
        <taxon>Bacillati</taxon>
        <taxon>Actinomycetota</taxon>
        <taxon>Actinomycetes</taxon>
        <taxon>Mycobacteriales</taxon>
        <taxon>Mycobacteriaceae</taxon>
        <taxon>Mycolicibacterium</taxon>
    </lineage>
</organism>
<evidence type="ECO:0000313" key="1">
    <source>
        <dbReference type="EMBL" id="MBU8822434.1"/>
    </source>
</evidence>
<dbReference type="Proteomes" id="UP000696413">
    <property type="component" value="Unassembled WGS sequence"/>
</dbReference>
<dbReference type="EMBL" id="JAHBOM010000004">
    <property type="protein sequence ID" value="MBU8822434.1"/>
    <property type="molecule type" value="Genomic_DNA"/>
</dbReference>
<comment type="caution">
    <text evidence="1">The sequence shown here is derived from an EMBL/GenBank/DDBJ whole genome shotgun (WGS) entry which is preliminary data.</text>
</comment>
<keyword evidence="2" id="KW-1185">Reference proteome</keyword>
<gene>
    <name evidence="1" type="ORF">KL859_06025</name>
</gene>